<evidence type="ECO:0000313" key="1">
    <source>
        <dbReference type="Proteomes" id="UP000887576"/>
    </source>
</evidence>
<dbReference type="WBParaSite" id="JU765_v2.g19571.t1">
    <property type="protein sequence ID" value="JU765_v2.g19571.t1"/>
    <property type="gene ID" value="JU765_v2.g19571"/>
</dbReference>
<accession>A0AC34QUA1</accession>
<dbReference type="Proteomes" id="UP000887576">
    <property type="component" value="Unplaced"/>
</dbReference>
<evidence type="ECO:0000313" key="2">
    <source>
        <dbReference type="WBParaSite" id="JU765_v2.g19571.t1"/>
    </source>
</evidence>
<organism evidence="1 2">
    <name type="scientific">Panagrolaimus sp. JU765</name>
    <dbReference type="NCBI Taxonomy" id="591449"/>
    <lineage>
        <taxon>Eukaryota</taxon>
        <taxon>Metazoa</taxon>
        <taxon>Ecdysozoa</taxon>
        <taxon>Nematoda</taxon>
        <taxon>Chromadorea</taxon>
        <taxon>Rhabditida</taxon>
        <taxon>Tylenchina</taxon>
        <taxon>Panagrolaimomorpha</taxon>
        <taxon>Panagrolaimoidea</taxon>
        <taxon>Panagrolaimidae</taxon>
        <taxon>Panagrolaimus</taxon>
    </lineage>
</organism>
<reference evidence="2" key="1">
    <citation type="submission" date="2022-11" db="UniProtKB">
        <authorList>
            <consortium name="WormBaseParasite"/>
        </authorList>
    </citation>
    <scope>IDENTIFICATION</scope>
</reference>
<proteinExistence type="predicted"/>
<sequence length="269" mass="29944">MGKFVLLLVLLINLSWTVSKQMKPGLSGRYCAQGSYNINTGVADHYNYDHYCGVHINFPSCVSVSNLNNGTVMGCDNDPNVPSCSRHDESYCYYDSANNYVCCCNYDHCNDCTINPLNCVNPYALLPTTTTTTTTPAPTTPRICPAGSLKWMSLCLRFEKNSSAFIIAEDNCVNFGGHLVSIHDGFTNNFIAQNAGLYFNSNSETEYWIGGSDMYTLKNWTWTDGTPFVFNEWNHQKNATGEDCIGQSLADGRWNADNCFNKKPYVCSV</sequence>
<protein>
    <submittedName>
        <fullName evidence="2">C-type lectin domain-containing protein</fullName>
    </submittedName>
</protein>
<name>A0AC34QUA1_9BILA</name>